<name>A0A382WJH1_9ZZZZ</name>
<protein>
    <submittedName>
        <fullName evidence="1">Uncharacterized protein</fullName>
    </submittedName>
</protein>
<sequence length="40" mass="4531">MIKGGHFLSMIRKARRWAVGIPTLTIAEIILQKRNARLLG</sequence>
<gene>
    <name evidence="1" type="ORF">METZ01_LOCUS411786</name>
</gene>
<evidence type="ECO:0000313" key="1">
    <source>
        <dbReference type="EMBL" id="SVD58932.1"/>
    </source>
</evidence>
<dbReference type="AlphaFoldDB" id="A0A382WJH1"/>
<organism evidence="1">
    <name type="scientific">marine metagenome</name>
    <dbReference type="NCBI Taxonomy" id="408172"/>
    <lineage>
        <taxon>unclassified sequences</taxon>
        <taxon>metagenomes</taxon>
        <taxon>ecological metagenomes</taxon>
    </lineage>
</organism>
<proteinExistence type="predicted"/>
<dbReference type="EMBL" id="UINC01160337">
    <property type="protein sequence ID" value="SVD58932.1"/>
    <property type="molecule type" value="Genomic_DNA"/>
</dbReference>
<reference evidence="1" key="1">
    <citation type="submission" date="2018-05" db="EMBL/GenBank/DDBJ databases">
        <authorList>
            <person name="Lanie J.A."/>
            <person name="Ng W.-L."/>
            <person name="Kazmierczak K.M."/>
            <person name="Andrzejewski T.M."/>
            <person name="Davidsen T.M."/>
            <person name="Wayne K.J."/>
            <person name="Tettelin H."/>
            <person name="Glass J.I."/>
            <person name="Rusch D."/>
            <person name="Podicherti R."/>
            <person name="Tsui H.-C.T."/>
            <person name="Winkler M.E."/>
        </authorList>
    </citation>
    <scope>NUCLEOTIDE SEQUENCE</scope>
</reference>
<accession>A0A382WJH1</accession>
<feature type="non-terminal residue" evidence="1">
    <location>
        <position position="40"/>
    </location>
</feature>